<keyword evidence="8" id="KW-1185">Reference proteome</keyword>
<dbReference type="NCBIfam" id="TIGR04283">
    <property type="entry name" value="glyco_like_mftF"/>
    <property type="match status" value="1"/>
</dbReference>
<proteinExistence type="predicted"/>
<organism evidence="7 8">
    <name type="scientific">Novispirillum itersonii</name>
    <name type="common">Aquaspirillum itersonii</name>
    <dbReference type="NCBI Taxonomy" id="189"/>
    <lineage>
        <taxon>Bacteria</taxon>
        <taxon>Pseudomonadati</taxon>
        <taxon>Pseudomonadota</taxon>
        <taxon>Alphaproteobacteria</taxon>
        <taxon>Rhodospirillales</taxon>
        <taxon>Novispirillaceae</taxon>
        <taxon>Novispirillum</taxon>
    </lineage>
</organism>
<sequence length="224" mass="24303">MLHVIIPTLNAAPALSRLLPTLQQAPVSRIWVSDGGSADDTVAVAARHAARLLTGPAGRGPQLITGAEAALAAGADWLLFLHADSLLPVAWPALLTGHCRAFPDQAAAFALRFDDPHPLATVIATAATLRSRWLGLPWGDQGLLISAALYRAIGGYRPLPLMEDVDLVRRIGRRRLRILPAALTTGADRYRRDGWIRRPLKNAALLLRYALGTDPQTLAERYRR</sequence>
<feature type="domain" description="Glycosyltransferase 2-like" evidence="6">
    <location>
        <begin position="4"/>
        <end position="92"/>
    </location>
</feature>
<evidence type="ECO:0000313" key="7">
    <source>
        <dbReference type="EMBL" id="MBB6209216.1"/>
    </source>
</evidence>
<dbReference type="InterPro" id="IPR001173">
    <property type="entry name" value="Glyco_trans_2-like"/>
</dbReference>
<dbReference type="Pfam" id="PF00535">
    <property type="entry name" value="Glycos_transf_2"/>
    <property type="match status" value="1"/>
</dbReference>
<evidence type="ECO:0000259" key="6">
    <source>
        <dbReference type="Pfam" id="PF00535"/>
    </source>
</evidence>
<accession>A0A7W9ZD01</accession>
<dbReference type="Gene3D" id="3.90.550.10">
    <property type="entry name" value="Spore Coat Polysaccharide Biosynthesis Protein SpsA, Chain A"/>
    <property type="match status" value="1"/>
</dbReference>
<dbReference type="PANTHER" id="PTHR43646:SF2">
    <property type="entry name" value="GLYCOSYLTRANSFERASE 2-LIKE DOMAIN-CONTAINING PROTEIN"/>
    <property type="match status" value="1"/>
</dbReference>
<evidence type="ECO:0000256" key="3">
    <source>
        <dbReference type="ARBA" id="ARBA00022676"/>
    </source>
</evidence>
<comment type="caution">
    <text evidence="7">The sequence shown here is derived from an EMBL/GenBank/DDBJ whole genome shotgun (WGS) entry which is preliminary data.</text>
</comment>
<dbReference type="AlphaFoldDB" id="A0A7W9ZD01"/>
<evidence type="ECO:0000256" key="5">
    <source>
        <dbReference type="ARBA" id="ARBA00023136"/>
    </source>
</evidence>
<dbReference type="GO" id="GO:0016757">
    <property type="term" value="F:glycosyltransferase activity"/>
    <property type="evidence" value="ECO:0007669"/>
    <property type="project" value="UniProtKB-KW"/>
</dbReference>
<evidence type="ECO:0000256" key="2">
    <source>
        <dbReference type="ARBA" id="ARBA00022475"/>
    </source>
</evidence>
<reference evidence="7 8" key="1">
    <citation type="submission" date="2020-08" db="EMBL/GenBank/DDBJ databases">
        <title>Genomic Encyclopedia of Type Strains, Phase IV (KMG-IV): sequencing the most valuable type-strain genomes for metagenomic binning, comparative biology and taxonomic classification.</title>
        <authorList>
            <person name="Goeker M."/>
        </authorList>
    </citation>
    <scope>NUCLEOTIDE SEQUENCE [LARGE SCALE GENOMIC DNA]</scope>
    <source>
        <strain evidence="7 8">DSM 11590</strain>
    </source>
</reference>
<evidence type="ECO:0000256" key="1">
    <source>
        <dbReference type="ARBA" id="ARBA00004236"/>
    </source>
</evidence>
<gene>
    <name evidence="7" type="ORF">FHS48_000597</name>
</gene>
<evidence type="ECO:0000256" key="4">
    <source>
        <dbReference type="ARBA" id="ARBA00022679"/>
    </source>
</evidence>
<dbReference type="EMBL" id="JACIIX010000001">
    <property type="protein sequence ID" value="MBB6209216.1"/>
    <property type="molecule type" value="Genomic_DNA"/>
</dbReference>
<evidence type="ECO:0000313" key="8">
    <source>
        <dbReference type="Proteomes" id="UP000544872"/>
    </source>
</evidence>
<keyword evidence="5" id="KW-0472">Membrane</keyword>
<dbReference type="GO" id="GO:0005886">
    <property type="term" value="C:plasma membrane"/>
    <property type="evidence" value="ECO:0007669"/>
    <property type="project" value="UniProtKB-SubCell"/>
</dbReference>
<dbReference type="RefSeq" id="WP_184261257.1">
    <property type="nucleotide sequence ID" value="NZ_JACIIX010000001.1"/>
</dbReference>
<keyword evidence="2" id="KW-1003">Cell membrane</keyword>
<keyword evidence="3" id="KW-0328">Glycosyltransferase</keyword>
<name>A0A7W9ZD01_NOVIT</name>
<protein>
    <submittedName>
        <fullName evidence="7">RSAM/selenodomain-associated transferase 2</fullName>
    </submittedName>
</protein>
<dbReference type="PANTHER" id="PTHR43646">
    <property type="entry name" value="GLYCOSYLTRANSFERASE"/>
    <property type="match status" value="1"/>
</dbReference>
<dbReference type="SUPFAM" id="SSF53448">
    <property type="entry name" value="Nucleotide-diphospho-sugar transferases"/>
    <property type="match status" value="1"/>
</dbReference>
<dbReference type="Proteomes" id="UP000544872">
    <property type="component" value="Unassembled WGS sequence"/>
</dbReference>
<comment type="subcellular location">
    <subcellularLocation>
        <location evidence="1">Cell membrane</location>
    </subcellularLocation>
</comment>
<dbReference type="InterPro" id="IPR029044">
    <property type="entry name" value="Nucleotide-diphossugar_trans"/>
</dbReference>
<dbReference type="InterPro" id="IPR026461">
    <property type="entry name" value="Trfase_2_rSAM/seldom_assoc"/>
</dbReference>
<keyword evidence="4 7" id="KW-0808">Transferase</keyword>